<name>A0A6I4IDL2_9SPHI</name>
<dbReference type="AlphaFoldDB" id="A0A6I4IDL2"/>
<dbReference type="InterPro" id="IPR012349">
    <property type="entry name" value="Split_barrel_FMN-bd"/>
</dbReference>
<evidence type="ECO:0000313" key="1">
    <source>
        <dbReference type="EMBL" id="MVN91908.1"/>
    </source>
</evidence>
<dbReference type="RefSeq" id="WP_157542225.1">
    <property type="nucleotide sequence ID" value="NZ_WQLA01000004.1"/>
</dbReference>
<protein>
    <submittedName>
        <fullName evidence="1">FMN-binding negative transcriptional regulator</fullName>
    </submittedName>
</protein>
<evidence type="ECO:0000313" key="2">
    <source>
        <dbReference type="Proteomes" id="UP000434850"/>
    </source>
</evidence>
<dbReference type="SUPFAM" id="SSF50475">
    <property type="entry name" value="FMN-binding split barrel"/>
    <property type="match status" value="1"/>
</dbReference>
<organism evidence="1 2">
    <name type="scientific">Mucilaginibacter aquatilis</name>
    <dbReference type="NCBI Taxonomy" id="1517760"/>
    <lineage>
        <taxon>Bacteria</taxon>
        <taxon>Pseudomonadati</taxon>
        <taxon>Bacteroidota</taxon>
        <taxon>Sphingobacteriia</taxon>
        <taxon>Sphingobacteriales</taxon>
        <taxon>Sphingobacteriaceae</taxon>
        <taxon>Mucilaginibacter</taxon>
    </lineage>
</organism>
<proteinExistence type="predicted"/>
<dbReference type="Proteomes" id="UP000434850">
    <property type="component" value="Unassembled WGS sequence"/>
</dbReference>
<keyword evidence="2" id="KW-1185">Reference proteome</keyword>
<dbReference type="PANTHER" id="PTHR35802:SF1">
    <property type="entry name" value="PROTEASE SYNTHASE AND SPORULATION PROTEIN PAI 2"/>
    <property type="match status" value="1"/>
</dbReference>
<comment type="caution">
    <text evidence="1">The sequence shown here is derived from an EMBL/GenBank/DDBJ whole genome shotgun (WGS) entry which is preliminary data.</text>
</comment>
<sequence length="204" mass="22947">MYTPKSFELNDVSEAVAFMKQYSFATLINTSGNIPEATHLPFLIKQQGEQVILSSHLAKANPQAEYITNGTSLVIFTEPHAYISPAHYEKELNVPAWNYIAIHAYGEATVITDEAEQLQALEEMIGSYDMAYLKQWAGLPMDYKLKMCKGIVVFDIKISDLQGKKKLSQNRTSTDRDAIIKAFSQSPDFNEQVIGSYMQAEVHK</sequence>
<dbReference type="PIRSF" id="PIRSF010372">
    <property type="entry name" value="PaiB"/>
    <property type="match status" value="1"/>
</dbReference>
<dbReference type="InterPro" id="IPR007396">
    <property type="entry name" value="TR_PAI2-type"/>
</dbReference>
<reference evidence="1 2" key="1">
    <citation type="submission" date="2019-12" db="EMBL/GenBank/DDBJ databases">
        <title>Mucilaginibacter sp. HME9299 genome sequencing and assembly.</title>
        <authorList>
            <person name="Kang H."/>
            <person name="Kim H."/>
            <person name="Joh K."/>
        </authorList>
    </citation>
    <scope>NUCLEOTIDE SEQUENCE [LARGE SCALE GENOMIC DNA]</scope>
    <source>
        <strain evidence="1 2">HME9299</strain>
    </source>
</reference>
<gene>
    <name evidence="1" type="ORF">GO816_12290</name>
</gene>
<accession>A0A6I4IDL2</accession>
<dbReference type="PANTHER" id="PTHR35802">
    <property type="entry name" value="PROTEASE SYNTHASE AND SPORULATION PROTEIN PAI 2"/>
    <property type="match status" value="1"/>
</dbReference>
<dbReference type="OrthoDB" id="9794948at2"/>
<dbReference type="EMBL" id="WQLA01000004">
    <property type="protein sequence ID" value="MVN91908.1"/>
    <property type="molecule type" value="Genomic_DNA"/>
</dbReference>
<dbReference type="Gene3D" id="2.30.110.10">
    <property type="entry name" value="Electron Transport, Fmn-binding Protein, Chain A"/>
    <property type="match status" value="1"/>
</dbReference>
<dbReference type="Pfam" id="PF04299">
    <property type="entry name" value="FMN_bind_2"/>
    <property type="match status" value="1"/>
</dbReference>